<dbReference type="RefSeq" id="WP_132197118.1">
    <property type="nucleotide sequence ID" value="NZ_SLWM01000039.1"/>
</dbReference>
<name>A0ABY2B6S2_9ACTN</name>
<protein>
    <submittedName>
        <fullName evidence="2">Uncharacterized protein</fullName>
    </submittedName>
</protein>
<sequence>MGGPSYNDGDNEITGIHVSDGDPTTAGILGAKIPHPTSSTWRTFWTQQHGDNITWEVNWTGASQH</sequence>
<dbReference type="EMBL" id="SLWM01000039">
    <property type="protein sequence ID" value="TCO09544.1"/>
    <property type="molecule type" value="Genomic_DNA"/>
</dbReference>
<comment type="caution">
    <text evidence="2">The sequence shown here is derived from an EMBL/GenBank/DDBJ whole genome shotgun (WGS) entry which is preliminary data.</text>
</comment>
<evidence type="ECO:0000313" key="3">
    <source>
        <dbReference type="Proteomes" id="UP000295818"/>
    </source>
</evidence>
<proteinExistence type="predicted"/>
<reference evidence="2 3" key="1">
    <citation type="journal article" date="2015" name="Stand. Genomic Sci.">
        <title>Genomic Encyclopedia of Bacterial and Archaeal Type Strains, Phase III: the genomes of soil and plant-associated and newly described type strains.</title>
        <authorList>
            <person name="Whitman W.B."/>
            <person name="Woyke T."/>
            <person name="Klenk H.P."/>
            <person name="Zhou Y."/>
            <person name="Lilburn T.G."/>
            <person name="Beck B.J."/>
            <person name="De Vos P."/>
            <person name="Vandamme P."/>
            <person name="Eisen J.A."/>
            <person name="Garrity G."/>
            <person name="Hugenholtz P."/>
            <person name="Kyrpides N.C."/>
        </authorList>
    </citation>
    <scope>NUCLEOTIDE SEQUENCE [LARGE SCALE GENOMIC DNA]</scope>
    <source>
        <strain evidence="2 3">VKM Ac-2538</strain>
    </source>
</reference>
<evidence type="ECO:0000256" key="1">
    <source>
        <dbReference type="SAM" id="MobiDB-lite"/>
    </source>
</evidence>
<gene>
    <name evidence="2" type="ORF">EV644_13911</name>
</gene>
<keyword evidence="3" id="KW-1185">Reference proteome</keyword>
<accession>A0ABY2B6S2</accession>
<organism evidence="2 3">
    <name type="scientific">Kribbella orskensis</name>
    <dbReference type="NCBI Taxonomy" id="2512216"/>
    <lineage>
        <taxon>Bacteria</taxon>
        <taxon>Bacillati</taxon>
        <taxon>Actinomycetota</taxon>
        <taxon>Actinomycetes</taxon>
        <taxon>Propionibacteriales</taxon>
        <taxon>Kribbellaceae</taxon>
        <taxon>Kribbella</taxon>
    </lineage>
</organism>
<feature type="region of interest" description="Disordered" evidence="1">
    <location>
        <begin position="1"/>
        <end position="27"/>
    </location>
</feature>
<evidence type="ECO:0000313" key="2">
    <source>
        <dbReference type="EMBL" id="TCO09544.1"/>
    </source>
</evidence>
<dbReference type="Proteomes" id="UP000295818">
    <property type="component" value="Unassembled WGS sequence"/>
</dbReference>